<name>A0A8J5XDL6_DIALT</name>
<dbReference type="EMBL" id="JAGTXO010000020">
    <property type="protein sequence ID" value="KAG8462494.1"/>
    <property type="molecule type" value="Genomic_DNA"/>
</dbReference>
<evidence type="ECO:0000313" key="2">
    <source>
        <dbReference type="Proteomes" id="UP000751190"/>
    </source>
</evidence>
<gene>
    <name evidence="1" type="ORF">KFE25_010319</name>
</gene>
<dbReference type="Proteomes" id="UP000751190">
    <property type="component" value="Unassembled WGS sequence"/>
</dbReference>
<comment type="caution">
    <text evidence="1">The sequence shown here is derived from an EMBL/GenBank/DDBJ whole genome shotgun (WGS) entry which is preliminary data.</text>
</comment>
<accession>A0A8J5XDL6</accession>
<reference evidence="1" key="1">
    <citation type="submission" date="2021-05" db="EMBL/GenBank/DDBJ databases">
        <title>The genome of the haptophyte Pavlova lutheri (Diacronema luteri, Pavlovales) - a model for lipid biosynthesis in eukaryotic algae.</title>
        <authorList>
            <person name="Hulatt C.J."/>
            <person name="Posewitz M.C."/>
        </authorList>
    </citation>
    <scope>NUCLEOTIDE SEQUENCE</scope>
    <source>
        <strain evidence="1">NIVA-4/92</strain>
    </source>
</reference>
<dbReference type="OrthoDB" id="10429804at2759"/>
<organism evidence="1 2">
    <name type="scientific">Diacronema lutheri</name>
    <name type="common">Unicellular marine alga</name>
    <name type="synonym">Monochrysis lutheri</name>
    <dbReference type="NCBI Taxonomy" id="2081491"/>
    <lineage>
        <taxon>Eukaryota</taxon>
        <taxon>Haptista</taxon>
        <taxon>Haptophyta</taxon>
        <taxon>Pavlovophyceae</taxon>
        <taxon>Pavlovales</taxon>
        <taxon>Pavlovaceae</taxon>
        <taxon>Diacronema</taxon>
    </lineage>
</organism>
<evidence type="ECO:0000313" key="1">
    <source>
        <dbReference type="EMBL" id="KAG8462494.1"/>
    </source>
</evidence>
<keyword evidence="2" id="KW-1185">Reference proteome</keyword>
<protein>
    <submittedName>
        <fullName evidence="1">Uncharacterized protein</fullName>
    </submittedName>
</protein>
<sequence length="88" mass="9899">MQALTAVFTGAALGAAGTYQMYHAVWKSRDKVAEQSSLYVQQHDPTGRQLPPKRLHEEVSRNFTDRWNKGVLGLHSMLVDMLSSAQQR</sequence>
<dbReference type="AlphaFoldDB" id="A0A8J5XDL6"/>
<proteinExistence type="predicted"/>